<dbReference type="CTD" id="20316255"/>
<name>A0A075AII5_OPIVI</name>
<keyword evidence="2 8" id="KW-0812">Transmembrane</keyword>
<keyword evidence="4" id="KW-0067">ATP-binding</keyword>
<dbReference type="OrthoDB" id="6266590at2759"/>
<dbReference type="SUPFAM" id="SSF49265">
    <property type="entry name" value="Fibronectin type III"/>
    <property type="match status" value="1"/>
</dbReference>
<dbReference type="GO" id="GO:0005524">
    <property type="term" value="F:ATP binding"/>
    <property type="evidence" value="ECO:0007669"/>
    <property type="project" value="UniProtKB-KW"/>
</dbReference>
<keyword evidence="11" id="KW-1185">Reference proteome</keyword>
<dbReference type="Proteomes" id="UP000054324">
    <property type="component" value="Unassembled WGS sequence"/>
</dbReference>
<protein>
    <recommendedName>
        <fullName evidence="9">Fibronectin type-III domain-containing protein</fullName>
    </recommendedName>
</protein>
<evidence type="ECO:0000256" key="1">
    <source>
        <dbReference type="ARBA" id="ARBA00004167"/>
    </source>
</evidence>
<reference evidence="10 11" key="1">
    <citation type="submission" date="2013-11" db="EMBL/GenBank/DDBJ databases">
        <title>Opisthorchis viverrini - life in the bile duct.</title>
        <authorList>
            <person name="Young N.D."/>
            <person name="Nagarajan N."/>
            <person name="Lin S.J."/>
            <person name="Korhonen P.K."/>
            <person name="Jex A.R."/>
            <person name="Hall R.S."/>
            <person name="Safavi-Hemami H."/>
            <person name="Kaewkong W."/>
            <person name="Bertrand D."/>
            <person name="Gao S."/>
            <person name="Seet Q."/>
            <person name="Wongkham S."/>
            <person name="Teh B.T."/>
            <person name="Wongkham C."/>
            <person name="Intapan P.M."/>
            <person name="Maleewong W."/>
            <person name="Yang X."/>
            <person name="Hu M."/>
            <person name="Wang Z."/>
            <person name="Hofmann A."/>
            <person name="Sternberg P.W."/>
            <person name="Tan P."/>
            <person name="Wang J."/>
            <person name="Gasser R.B."/>
        </authorList>
    </citation>
    <scope>NUCLEOTIDE SEQUENCE [LARGE SCALE GENOMIC DNA]</scope>
</reference>
<dbReference type="AlphaFoldDB" id="A0A075AII5"/>
<organism evidence="10 11">
    <name type="scientific">Opisthorchis viverrini</name>
    <name type="common">Southeast Asian liver fluke</name>
    <dbReference type="NCBI Taxonomy" id="6198"/>
    <lineage>
        <taxon>Eukaryota</taxon>
        <taxon>Metazoa</taxon>
        <taxon>Spiralia</taxon>
        <taxon>Lophotrochozoa</taxon>
        <taxon>Platyhelminthes</taxon>
        <taxon>Trematoda</taxon>
        <taxon>Digenea</taxon>
        <taxon>Opisthorchiida</taxon>
        <taxon>Opisthorchiata</taxon>
        <taxon>Opisthorchiidae</taxon>
        <taxon>Opisthorchis</taxon>
    </lineage>
</organism>
<dbReference type="PROSITE" id="PS50853">
    <property type="entry name" value="FN3"/>
    <property type="match status" value="1"/>
</dbReference>
<dbReference type="KEGG" id="ovi:T265_02067"/>
<evidence type="ECO:0000256" key="8">
    <source>
        <dbReference type="SAM" id="Phobius"/>
    </source>
</evidence>
<evidence type="ECO:0000256" key="3">
    <source>
        <dbReference type="ARBA" id="ARBA00022741"/>
    </source>
</evidence>
<dbReference type="RefSeq" id="XP_009164490.1">
    <property type="nucleotide sequence ID" value="XM_009166226.1"/>
</dbReference>
<feature type="transmembrane region" description="Helical" evidence="8">
    <location>
        <begin position="433"/>
        <end position="455"/>
    </location>
</feature>
<dbReference type="InterPro" id="IPR050449">
    <property type="entry name" value="Ephrin_rcpt_TKs"/>
</dbReference>
<gene>
    <name evidence="10" type="ORF">T265_02067</name>
</gene>
<evidence type="ECO:0000313" key="10">
    <source>
        <dbReference type="EMBL" id="KER31694.1"/>
    </source>
</evidence>
<comment type="subcellular location">
    <subcellularLocation>
        <location evidence="1">Membrane</location>
        <topology evidence="1">Single-pass membrane protein</topology>
    </subcellularLocation>
</comment>
<dbReference type="InterPro" id="IPR003961">
    <property type="entry name" value="FN3_dom"/>
</dbReference>
<feature type="domain" description="Fibronectin type-III" evidence="9">
    <location>
        <begin position="283"/>
        <end position="382"/>
    </location>
</feature>
<accession>A0A075AII5</accession>
<proteinExistence type="predicted"/>
<dbReference type="Pfam" id="PF00041">
    <property type="entry name" value="fn3"/>
    <property type="match status" value="1"/>
</dbReference>
<sequence>MEKVGILDAHRSVNGSFWRARRILSPIRKRSRQALTEDFTPIFEHCRSKSFRPEDRWHLREHMDIVRRTTRRQLSAGVHSGKDTSTRCGCLLPDRCVDGLQEPRDCLRYDHWKDEVFYLRLLIPLNLHVASTDADSVMLIWDEPECNEKMTQPDSEIKCLGKERIRSYQVMYRMIGESPVTEQIQSVDGSQESDPAEPDDNWLVTDTETNENELNDFKSADGSMHIINVTRTWARLDNLLPGCRYSAAVRAVGTGVEPNSDVLYSEWSMTELFETPRRGPEDAPADLQLTNMPTGSGPARIQISWQPPQRPHGQLVSYILYFTLNHSLPISKWSKRKLPANSLNTVLNGLHRGVVYFLHMRARNRHGNGPLSPVRLFRTPDASGQGGGEIPIGRNYPDAYSIPKDLLALVAPSDQEHTIRDVSVPAASNGTRWLFFGFVLGSIILLIVIVCALLIQRRRQIRLSASFG</sequence>
<dbReference type="GeneID" id="20316255"/>
<evidence type="ECO:0000256" key="2">
    <source>
        <dbReference type="ARBA" id="ARBA00022692"/>
    </source>
</evidence>
<dbReference type="InterPro" id="IPR013783">
    <property type="entry name" value="Ig-like_fold"/>
</dbReference>
<evidence type="ECO:0000259" key="9">
    <source>
        <dbReference type="PROSITE" id="PS50853"/>
    </source>
</evidence>
<dbReference type="STRING" id="6198.A0A075AII5"/>
<dbReference type="GO" id="GO:0005886">
    <property type="term" value="C:plasma membrane"/>
    <property type="evidence" value="ECO:0007669"/>
    <property type="project" value="TreeGrafter"/>
</dbReference>
<evidence type="ECO:0000256" key="6">
    <source>
        <dbReference type="ARBA" id="ARBA00023136"/>
    </source>
</evidence>
<evidence type="ECO:0000313" key="11">
    <source>
        <dbReference type="Proteomes" id="UP000054324"/>
    </source>
</evidence>
<dbReference type="Gene3D" id="2.60.40.10">
    <property type="entry name" value="Immunoglobulins"/>
    <property type="match status" value="2"/>
</dbReference>
<keyword evidence="6 8" id="KW-0472">Membrane</keyword>
<dbReference type="PANTHER" id="PTHR46877">
    <property type="entry name" value="EPH RECEPTOR A5"/>
    <property type="match status" value="1"/>
</dbReference>
<keyword evidence="3" id="KW-0547">Nucleotide-binding</keyword>
<dbReference type="SMART" id="SM00060">
    <property type="entry name" value="FN3"/>
    <property type="match status" value="2"/>
</dbReference>
<dbReference type="CDD" id="cd00063">
    <property type="entry name" value="FN3"/>
    <property type="match status" value="1"/>
</dbReference>
<dbReference type="EMBL" id="KL596642">
    <property type="protein sequence ID" value="KER31694.1"/>
    <property type="molecule type" value="Genomic_DNA"/>
</dbReference>
<evidence type="ECO:0000256" key="5">
    <source>
        <dbReference type="ARBA" id="ARBA00022989"/>
    </source>
</evidence>
<dbReference type="PANTHER" id="PTHR46877:SF14">
    <property type="entry name" value="RECEPTOR PROTEIN-TYROSINE KINASE"/>
    <property type="match status" value="1"/>
</dbReference>
<keyword evidence="7" id="KW-0675">Receptor</keyword>
<dbReference type="InterPro" id="IPR036116">
    <property type="entry name" value="FN3_sf"/>
</dbReference>
<evidence type="ECO:0000256" key="7">
    <source>
        <dbReference type="ARBA" id="ARBA00023170"/>
    </source>
</evidence>
<keyword evidence="5 8" id="KW-1133">Transmembrane helix</keyword>
<evidence type="ECO:0000256" key="4">
    <source>
        <dbReference type="ARBA" id="ARBA00022840"/>
    </source>
</evidence>